<dbReference type="Pfam" id="PF02653">
    <property type="entry name" value="BPD_transp_2"/>
    <property type="match status" value="1"/>
</dbReference>
<comment type="caution">
    <text evidence="7">The sequence shown here is derived from an EMBL/GenBank/DDBJ whole genome shotgun (WGS) entry which is preliminary data.</text>
</comment>
<organism evidence="7 8">
    <name type="scientific">Candidatus Methanodesulfokora washburnensis</name>
    <dbReference type="NCBI Taxonomy" id="2478471"/>
    <lineage>
        <taxon>Archaea</taxon>
        <taxon>Thermoproteota</taxon>
        <taxon>Candidatus Korarchaeia</taxon>
        <taxon>Candidatus Korarchaeia incertae sedis</taxon>
        <taxon>Candidatus Methanodesulfokora</taxon>
    </lineage>
</organism>
<keyword evidence="2" id="KW-1003">Cell membrane</keyword>
<feature type="transmembrane region" description="Helical" evidence="6">
    <location>
        <begin position="223"/>
        <end position="249"/>
    </location>
</feature>
<feature type="transmembrane region" description="Helical" evidence="6">
    <location>
        <begin position="98"/>
        <end position="121"/>
    </location>
</feature>
<sequence length="335" mass="36090">MLRTSLLEIPTSIIISFLLGFVLLLSLGYDPVNIYKIIIFGSIGDPDYLLIRSTPLVLTGLAFSIPFLTGTFNIGGEGQFYIGALLSLLAAYTTKSSLMAIAVGTMAGGVLGALIAIIKVYRGINEVVSSIMLNWILYFSILFSITTFLYDPLIPYQSVPVPLDARLGCIQILGERVPLIFLIAVCVAFISYYILYYSRIGYCMRVSGLSPKSARYAGFSPELSVITSMVLGGAMGGLGGSLLVIGHTYTIDTTMSALYGMGFAGIGVGLLGRNNPIGIIFSSIFFSMLVIGGEMAELRAGIPTELADALIGIMVIALSMPYIYRIVYTYIRSRK</sequence>
<keyword evidence="5 6" id="KW-0472">Membrane</keyword>
<feature type="transmembrane region" description="Helical" evidence="6">
    <location>
        <begin position="12"/>
        <end position="29"/>
    </location>
</feature>
<evidence type="ECO:0000313" key="7">
    <source>
        <dbReference type="EMBL" id="RSN74664.1"/>
    </source>
</evidence>
<feature type="transmembrane region" description="Helical" evidence="6">
    <location>
        <begin position="133"/>
        <end position="150"/>
    </location>
</feature>
<accession>A0A3R9PIX5</accession>
<dbReference type="AlphaFoldDB" id="A0A3R9PIX5"/>
<keyword evidence="4 6" id="KW-1133">Transmembrane helix</keyword>
<keyword evidence="8" id="KW-1185">Reference proteome</keyword>
<evidence type="ECO:0000313" key="8">
    <source>
        <dbReference type="Proteomes" id="UP000277582"/>
    </source>
</evidence>
<feature type="transmembrane region" description="Helical" evidence="6">
    <location>
        <begin position="279"/>
        <end position="298"/>
    </location>
</feature>
<evidence type="ECO:0000256" key="4">
    <source>
        <dbReference type="ARBA" id="ARBA00022989"/>
    </source>
</evidence>
<proteinExistence type="predicted"/>
<dbReference type="Proteomes" id="UP000277582">
    <property type="component" value="Unassembled WGS sequence"/>
</dbReference>
<dbReference type="GO" id="GO:0022857">
    <property type="term" value="F:transmembrane transporter activity"/>
    <property type="evidence" value="ECO:0007669"/>
    <property type="project" value="InterPro"/>
</dbReference>
<protein>
    <submittedName>
        <fullName evidence="7">ABC transporter permease</fullName>
    </submittedName>
</protein>
<dbReference type="InterPro" id="IPR001851">
    <property type="entry name" value="ABC_transp_permease"/>
</dbReference>
<feature type="transmembrane region" description="Helical" evidence="6">
    <location>
        <begin position="179"/>
        <end position="202"/>
    </location>
</feature>
<evidence type="ECO:0000256" key="6">
    <source>
        <dbReference type="SAM" id="Phobius"/>
    </source>
</evidence>
<feature type="transmembrane region" description="Helical" evidence="6">
    <location>
        <begin position="310"/>
        <end position="331"/>
    </location>
</feature>
<reference evidence="7 8" key="1">
    <citation type="submission" date="2018-10" db="EMBL/GenBank/DDBJ databases">
        <title>Co-occurring genomic capacity for anaerobic methane metabolism and dissimilatory sulfite reduction discovered in the Korarchaeota.</title>
        <authorList>
            <person name="Mckay L.J."/>
            <person name="Dlakic M."/>
            <person name="Fields M.W."/>
            <person name="Delmont T.O."/>
            <person name="Eren A.M."/>
            <person name="Jay Z.J."/>
            <person name="Klingelsmith K.B."/>
            <person name="Rusch D.B."/>
            <person name="Inskeep W.P."/>
        </authorList>
    </citation>
    <scope>NUCLEOTIDE SEQUENCE [LARGE SCALE GENOMIC DNA]</scope>
    <source>
        <strain evidence="7 8">MDKW</strain>
    </source>
</reference>
<evidence type="ECO:0000256" key="1">
    <source>
        <dbReference type="ARBA" id="ARBA00004651"/>
    </source>
</evidence>
<dbReference type="GO" id="GO:0005886">
    <property type="term" value="C:plasma membrane"/>
    <property type="evidence" value="ECO:0007669"/>
    <property type="project" value="UniProtKB-SubCell"/>
</dbReference>
<evidence type="ECO:0000256" key="2">
    <source>
        <dbReference type="ARBA" id="ARBA00022475"/>
    </source>
</evidence>
<keyword evidence="3 6" id="KW-0812">Transmembrane</keyword>
<gene>
    <name evidence="7" type="ORF">D6D85_07780</name>
</gene>
<name>A0A3R9PIX5_9CREN</name>
<comment type="subcellular location">
    <subcellularLocation>
        <location evidence="1">Cell membrane</location>
        <topology evidence="1">Multi-pass membrane protein</topology>
    </subcellularLocation>
</comment>
<dbReference type="PANTHER" id="PTHR47089:SF1">
    <property type="entry name" value="GUANOSINE ABC TRANSPORTER PERMEASE PROTEIN NUPP"/>
    <property type="match status" value="1"/>
</dbReference>
<feature type="transmembrane region" description="Helical" evidence="6">
    <location>
        <begin position="255"/>
        <end position="272"/>
    </location>
</feature>
<dbReference type="PANTHER" id="PTHR47089">
    <property type="entry name" value="ABC TRANSPORTER, PERMEASE PROTEIN"/>
    <property type="match status" value="1"/>
</dbReference>
<feature type="transmembrane region" description="Helical" evidence="6">
    <location>
        <begin position="49"/>
        <end position="67"/>
    </location>
</feature>
<evidence type="ECO:0000256" key="3">
    <source>
        <dbReference type="ARBA" id="ARBA00022692"/>
    </source>
</evidence>
<dbReference type="RefSeq" id="WP_125671444.1">
    <property type="nucleotide sequence ID" value="NZ_RCOS01000088.1"/>
</dbReference>
<dbReference type="EMBL" id="RCOS01000088">
    <property type="protein sequence ID" value="RSN74664.1"/>
    <property type="molecule type" value="Genomic_DNA"/>
</dbReference>
<dbReference type="OrthoDB" id="86231at2157"/>
<evidence type="ECO:0000256" key="5">
    <source>
        <dbReference type="ARBA" id="ARBA00023136"/>
    </source>
</evidence>
<dbReference type="CDD" id="cd06580">
    <property type="entry name" value="TM_PBP1_transp_TpRbsC_like"/>
    <property type="match status" value="1"/>
</dbReference>